<evidence type="ECO:0000313" key="2">
    <source>
        <dbReference type="EMBL" id="CAL1381417.1"/>
    </source>
</evidence>
<dbReference type="Proteomes" id="UP001497516">
    <property type="component" value="Chromosome 4"/>
</dbReference>
<protein>
    <submittedName>
        <fullName evidence="2">Uncharacterized protein</fullName>
    </submittedName>
</protein>
<dbReference type="EMBL" id="OZ034817">
    <property type="protein sequence ID" value="CAL1381417.1"/>
    <property type="molecule type" value="Genomic_DNA"/>
</dbReference>
<feature type="region of interest" description="Disordered" evidence="1">
    <location>
        <begin position="1"/>
        <end position="27"/>
    </location>
</feature>
<sequence>MEVAADHRREGPAYDRISDEDRKTENRRRQCGMVTGDFTVDDCRNADGSRIGVFFEEEPKKEKKKPRVPFFRSTV</sequence>
<name>A0AAV2E6K7_9ROSI</name>
<organism evidence="2 3">
    <name type="scientific">Linum trigynum</name>
    <dbReference type="NCBI Taxonomy" id="586398"/>
    <lineage>
        <taxon>Eukaryota</taxon>
        <taxon>Viridiplantae</taxon>
        <taxon>Streptophyta</taxon>
        <taxon>Embryophyta</taxon>
        <taxon>Tracheophyta</taxon>
        <taxon>Spermatophyta</taxon>
        <taxon>Magnoliopsida</taxon>
        <taxon>eudicotyledons</taxon>
        <taxon>Gunneridae</taxon>
        <taxon>Pentapetalae</taxon>
        <taxon>rosids</taxon>
        <taxon>fabids</taxon>
        <taxon>Malpighiales</taxon>
        <taxon>Linaceae</taxon>
        <taxon>Linum</taxon>
    </lineage>
</organism>
<evidence type="ECO:0000313" key="3">
    <source>
        <dbReference type="Proteomes" id="UP001497516"/>
    </source>
</evidence>
<keyword evidence="3" id="KW-1185">Reference proteome</keyword>
<proteinExistence type="predicted"/>
<reference evidence="2 3" key="1">
    <citation type="submission" date="2024-04" db="EMBL/GenBank/DDBJ databases">
        <authorList>
            <person name="Fracassetti M."/>
        </authorList>
    </citation>
    <scope>NUCLEOTIDE SEQUENCE [LARGE SCALE GENOMIC DNA]</scope>
</reference>
<dbReference type="AlphaFoldDB" id="A0AAV2E6K7"/>
<evidence type="ECO:0000256" key="1">
    <source>
        <dbReference type="SAM" id="MobiDB-lite"/>
    </source>
</evidence>
<accession>A0AAV2E6K7</accession>
<gene>
    <name evidence="2" type="ORF">LTRI10_LOCUS22795</name>
</gene>